<evidence type="ECO:0000256" key="1">
    <source>
        <dbReference type="ARBA" id="ARBA00006068"/>
    </source>
</evidence>
<keyword evidence="3" id="KW-0472">Membrane</keyword>
<keyword evidence="3" id="KW-0812">Transmembrane</keyword>
<dbReference type="PANTHER" id="PTHR33392">
    <property type="entry name" value="POLYISOPRENYL-TEICHOIC ACID--PEPTIDOGLYCAN TEICHOIC ACID TRANSFERASE TAGU"/>
    <property type="match status" value="1"/>
</dbReference>
<keyword evidence="6" id="KW-1185">Reference proteome</keyword>
<feature type="region of interest" description="Disordered" evidence="2">
    <location>
        <begin position="123"/>
        <end position="154"/>
    </location>
</feature>
<evidence type="ECO:0000256" key="3">
    <source>
        <dbReference type="SAM" id="Phobius"/>
    </source>
</evidence>
<protein>
    <submittedName>
        <fullName evidence="5">LCP family protein</fullName>
    </submittedName>
</protein>
<evidence type="ECO:0000259" key="4">
    <source>
        <dbReference type="Pfam" id="PF03816"/>
    </source>
</evidence>
<feature type="domain" description="Cell envelope-related transcriptional attenuator" evidence="4">
    <location>
        <begin position="155"/>
        <end position="308"/>
    </location>
</feature>
<organism evidence="5 6">
    <name type="scientific">Streptomyces ureilyticus</name>
    <dbReference type="NCBI Taxonomy" id="1775131"/>
    <lineage>
        <taxon>Bacteria</taxon>
        <taxon>Bacillati</taxon>
        <taxon>Actinomycetota</taxon>
        <taxon>Actinomycetes</taxon>
        <taxon>Kitasatosporales</taxon>
        <taxon>Streptomycetaceae</taxon>
        <taxon>Streptomyces</taxon>
    </lineage>
</organism>
<reference evidence="5 6" key="1">
    <citation type="submission" date="2020-02" db="EMBL/GenBank/DDBJ databases">
        <title>Whole-genome analyses of novel actinobacteria.</title>
        <authorList>
            <person name="Sahin N."/>
            <person name="Tokatli A."/>
        </authorList>
    </citation>
    <scope>NUCLEOTIDE SEQUENCE [LARGE SCALE GENOMIC DNA]</scope>
    <source>
        <strain evidence="5 6">YC419</strain>
    </source>
</reference>
<dbReference type="InterPro" id="IPR004474">
    <property type="entry name" value="LytR_CpsA_psr"/>
</dbReference>
<dbReference type="Pfam" id="PF03816">
    <property type="entry name" value="LytR_cpsA_psr"/>
    <property type="match status" value="1"/>
</dbReference>
<sequence length="401" mass="43391">MSYEALYGAPGYTGASNAPPNPGYTDTSNAPPAPEYASIPRPRNGRTVPQSDRRTVPQDIGSHNRSIRPPWVPPSRFRRIVRRVAVLLCALLVLGGGTYAWAEVELDRSVDLGKVADRPPPGKGTTYLIVGSDSRDGLSEEEKKDLHTGAGAGGRTDSMMLLHTGAHGTTMVSLPRDSWVTLPEFVRPETGKVHRAQKDKLNAAYSMGGPRLLVQTIERNTGLRIDHYTEIGFGGFVGVVNAVGGVEMCVDRDIKDKKSDLDLTKGCHNLDGAQSLAFVRQRHQEAEGDLGRSKNQQKFLSALARKAAAPGTALNPLRAYPALDAGLGTLVVDEDMDLRTLVSLFQGMRGVASGQGTQLNVPVAGEFRTSKGDAVKWDERKAQKLFDELRNDRPVSTEEQG</sequence>
<dbReference type="Proteomes" id="UP001518140">
    <property type="component" value="Unassembled WGS sequence"/>
</dbReference>
<comment type="caution">
    <text evidence="5">The sequence shown here is derived from an EMBL/GenBank/DDBJ whole genome shotgun (WGS) entry which is preliminary data.</text>
</comment>
<accession>A0ABX0DJN8</accession>
<evidence type="ECO:0000256" key="2">
    <source>
        <dbReference type="SAM" id="MobiDB-lite"/>
    </source>
</evidence>
<name>A0ABX0DJN8_9ACTN</name>
<feature type="compositionally biased region" description="Polar residues" evidence="2">
    <location>
        <begin position="14"/>
        <end position="30"/>
    </location>
</feature>
<feature type="compositionally biased region" description="Basic and acidic residues" evidence="2">
    <location>
        <begin position="133"/>
        <end position="147"/>
    </location>
</feature>
<dbReference type="Gene3D" id="3.40.630.190">
    <property type="entry name" value="LCP protein"/>
    <property type="match status" value="1"/>
</dbReference>
<evidence type="ECO:0000313" key="5">
    <source>
        <dbReference type="EMBL" id="NGO42003.1"/>
    </source>
</evidence>
<keyword evidence="3" id="KW-1133">Transmembrane helix</keyword>
<dbReference type="PANTHER" id="PTHR33392:SF6">
    <property type="entry name" value="POLYISOPRENYL-TEICHOIC ACID--PEPTIDOGLYCAN TEICHOIC ACID TRANSFERASE TAGU"/>
    <property type="match status" value="1"/>
</dbReference>
<dbReference type="EMBL" id="JAAKZX010000015">
    <property type="protein sequence ID" value="NGO42003.1"/>
    <property type="molecule type" value="Genomic_DNA"/>
</dbReference>
<feature type="region of interest" description="Disordered" evidence="2">
    <location>
        <begin position="1"/>
        <end position="67"/>
    </location>
</feature>
<comment type="similarity">
    <text evidence="1">Belongs to the LytR/CpsA/Psr (LCP) family.</text>
</comment>
<dbReference type="NCBIfam" id="TIGR00350">
    <property type="entry name" value="lytR_cpsA_psr"/>
    <property type="match status" value="1"/>
</dbReference>
<dbReference type="InterPro" id="IPR050922">
    <property type="entry name" value="LytR/CpsA/Psr_CW_biosynth"/>
</dbReference>
<feature type="transmembrane region" description="Helical" evidence="3">
    <location>
        <begin position="84"/>
        <end position="102"/>
    </location>
</feature>
<evidence type="ECO:0000313" key="6">
    <source>
        <dbReference type="Proteomes" id="UP001518140"/>
    </source>
</evidence>
<proteinExistence type="inferred from homology"/>
<gene>
    <name evidence="5" type="ORF">G6048_07380</name>
</gene>